<name>A0AAN6PTE0_9PEZI</name>
<evidence type="ECO:0000313" key="2">
    <source>
        <dbReference type="Proteomes" id="UP001305647"/>
    </source>
</evidence>
<keyword evidence="2" id="KW-1185">Reference proteome</keyword>
<reference evidence="1" key="1">
    <citation type="journal article" date="2023" name="Mol. Phylogenet. Evol.">
        <title>Genome-scale phylogeny and comparative genomics of the fungal order Sordariales.</title>
        <authorList>
            <person name="Hensen N."/>
            <person name="Bonometti L."/>
            <person name="Westerberg I."/>
            <person name="Brannstrom I.O."/>
            <person name="Guillou S."/>
            <person name="Cros-Aarteil S."/>
            <person name="Calhoun S."/>
            <person name="Haridas S."/>
            <person name="Kuo A."/>
            <person name="Mondo S."/>
            <person name="Pangilinan J."/>
            <person name="Riley R."/>
            <person name="LaButti K."/>
            <person name="Andreopoulos B."/>
            <person name="Lipzen A."/>
            <person name="Chen C."/>
            <person name="Yan M."/>
            <person name="Daum C."/>
            <person name="Ng V."/>
            <person name="Clum A."/>
            <person name="Steindorff A."/>
            <person name="Ohm R.A."/>
            <person name="Martin F."/>
            <person name="Silar P."/>
            <person name="Natvig D.O."/>
            <person name="Lalanne C."/>
            <person name="Gautier V."/>
            <person name="Ament-Velasquez S.L."/>
            <person name="Kruys A."/>
            <person name="Hutchinson M.I."/>
            <person name="Powell A.J."/>
            <person name="Barry K."/>
            <person name="Miller A.N."/>
            <person name="Grigoriev I.V."/>
            <person name="Debuchy R."/>
            <person name="Gladieux P."/>
            <person name="Hiltunen Thoren M."/>
            <person name="Johannesson H."/>
        </authorList>
    </citation>
    <scope>NUCLEOTIDE SEQUENCE</scope>
    <source>
        <strain evidence="1">CBS 757.83</strain>
    </source>
</reference>
<dbReference type="EMBL" id="MU863676">
    <property type="protein sequence ID" value="KAK4097413.1"/>
    <property type="molecule type" value="Genomic_DNA"/>
</dbReference>
<organism evidence="1 2">
    <name type="scientific">Parathielavia hyrcaniae</name>
    <dbReference type="NCBI Taxonomy" id="113614"/>
    <lineage>
        <taxon>Eukaryota</taxon>
        <taxon>Fungi</taxon>
        <taxon>Dikarya</taxon>
        <taxon>Ascomycota</taxon>
        <taxon>Pezizomycotina</taxon>
        <taxon>Sordariomycetes</taxon>
        <taxon>Sordariomycetidae</taxon>
        <taxon>Sordariales</taxon>
        <taxon>Chaetomiaceae</taxon>
        <taxon>Parathielavia</taxon>
    </lineage>
</organism>
<accession>A0AAN6PTE0</accession>
<protein>
    <submittedName>
        <fullName evidence="1">Uncharacterized protein</fullName>
    </submittedName>
</protein>
<evidence type="ECO:0000313" key="1">
    <source>
        <dbReference type="EMBL" id="KAK4097413.1"/>
    </source>
</evidence>
<comment type="caution">
    <text evidence="1">The sequence shown here is derived from an EMBL/GenBank/DDBJ whole genome shotgun (WGS) entry which is preliminary data.</text>
</comment>
<dbReference type="AlphaFoldDB" id="A0AAN6PTE0"/>
<reference evidence="1" key="2">
    <citation type="submission" date="2023-05" db="EMBL/GenBank/DDBJ databases">
        <authorList>
            <consortium name="Lawrence Berkeley National Laboratory"/>
            <person name="Steindorff A."/>
            <person name="Hensen N."/>
            <person name="Bonometti L."/>
            <person name="Westerberg I."/>
            <person name="Brannstrom I.O."/>
            <person name="Guillou S."/>
            <person name="Cros-Aarteil S."/>
            <person name="Calhoun S."/>
            <person name="Haridas S."/>
            <person name="Kuo A."/>
            <person name="Mondo S."/>
            <person name="Pangilinan J."/>
            <person name="Riley R."/>
            <person name="Labutti K."/>
            <person name="Andreopoulos B."/>
            <person name="Lipzen A."/>
            <person name="Chen C."/>
            <person name="Yanf M."/>
            <person name="Daum C."/>
            <person name="Ng V."/>
            <person name="Clum A."/>
            <person name="Ohm R."/>
            <person name="Martin F."/>
            <person name="Silar P."/>
            <person name="Natvig D."/>
            <person name="Lalanne C."/>
            <person name="Gautier V."/>
            <person name="Ament-Velasquez S.L."/>
            <person name="Kruys A."/>
            <person name="Hutchinson M.I."/>
            <person name="Powell A.J."/>
            <person name="Barry K."/>
            <person name="Miller A.N."/>
            <person name="Grigoriev I.V."/>
            <person name="Debuchy R."/>
            <person name="Gladieux P."/>
            <person name="Thoren M.H."/>
            <person name="Johannesson H."/>
        </authorList>
    </citation>
    <scope>NUCLEOTIDE SEQUENCE</scope>
    <source>
        <strain evidence="1">CBS 757.83</strain>
    </source>
</reference>
<sequence>MADWFTAPRPLSLPCSCATPVLRTTPAARQSALGSHLASASLTQPAIANHDVVTKRLEPRKRKFRLKTGVHQPRFTLQELLEGCGWDGSRLWWWRGRQTRVSSHSRPMPCGVALRPAQDKQNLSLVGFAE</sequence>
<dbReference type="Proteomes" id="UP001305647">
    <property type="component" value="Unassembled WGS sequence"/>
</dbReference>
<proteinExistence type="predicted"/>
<gene>
    <name evidence="1" type="ORF">N658DRAFT_292768</name>
</gene>